<dbReference type="Pfam" id="PF01594">
    <property type="entry name" value="AI-2E_transport"/>
    <property type="match status" value="1"/>
</dbReference>
<feature type="transmembrane region" description="Helical" evidence="6">
    <location>
        <begin position="37"/>
        <end position="55"/>
    </location>
</feature>
<accession>A0AA37SUD7</accession>
<proteinExistence type="inferred from homology"/>
<comment type="similarity">
    <text evidence="2">Belongs to the autoinducer-2 exporter (AI-2E) (TC 2.A.86) family.</text>
</comment>
<evidence type="ECO:0000256" key="2">
    <source>
        <dbReference type="ARBA" id="ARBA00009773"/>
    </source>
</evidence>
<dbReference type="PANTHER" id="PTHR21716">
    <property type="entry name" value="TRANSMEMBRANE PROTEIN"/>
    <property type="match status" value="1"/>
</dbReference>
<dbReference type="EMBL" id="BSOH01000023">
    <property type="protein sequence ID" value="GLR18966.1"/>
    <property type="molecule type" value="Genomic_DNA"/>
</dbReference>
<feature type="transmembrane region" description="Helical" evidence="6">
    <location>
        <begin position="67"/>
        <end position="89"/>
    </location>
</feature>
<organism evidence="7 8">
    <name type="scientific">Portibacter lacus</name>
    <dbReference type="NCBI Taxonomy" id="1099794"/>
    <lineage>
        <taxon>Bacteria</taxon>
        <taxon>Pseudomonadati</taxon>
        <taxon>Bacteroidota</taxon>
        <taxon>Saprospiria</taxon>
        <taxon>Saprospirales</taxon>
        <taxon>Haliscomenobacteraceae</taxon>
        <taxon>Portibacter</taxon>
    </lineage>
</organism>
<gene>
    <name evidence="7" type="ORF">GCM10007940_35820</name>
</gene>
<protein>
    <submittedName>
        <fullName evidence="7">AI-2E family transporter</fullName>
    </submittedName>
</protein>
<evidence type="ECO:0000256" key="3">
    <source>
        <dbReference type="ARBA" id="ARBA00022692"/>
    </source>
</evidence>
<reference evidence="7" key="1">
    <citation type="journal article" date="2014" name="Int. J. Syst. Evol. Microbiol.">
        <title>Complete genome sequence of Corynebacterium casei LMG S-19264T (=DSM 44701T), isolated from a smear-ripened cheese.</title>
        <authorList>
            <consortium name="US DOE Joint Genome Institute (JGI-PGF)"/>
            <person name="Walter F."/>
            <person name="Albersmeier A."/>
            <person name="Kalinowski J."/>
            <person name="Ruckert C."/>
        </authorList>
    </citation>
    <scope>NUCLEOTIDE SEQUENCE</scope>
    <source>
        <strain evidence="7">NBRC 108769</strain>
    </source>
</reference>
<feature type="transmembrane region" description="Helical" evidence="6">
    <location>
        <begin position="12"/>
        <end position="31"/>
    </location>
</feature>
<feature type="transmembrane region" description="Helical" evidence="6">
    <location>
        <begin position="312"/>
        <end position="345"/>
    </location>
</feature>
<dbReference type="AlphaFoldDB" id="A0AA37SUD7"/>
<dbReference type="PANTHER" id="PTHR21716:SF4">
    <property type="entry name" value="TRANSMEMBRANE PROTEIN 245"/>
    <property type="match status" value="1"/>
</dbReference>
<evidence type="ECO:0000256" key="5">
    <source>
        <dbReference type="ARBA" id="ARBA00023136"/>
    </source>
</evidence>
<dbReference type="InterPro" id="IPR002549">
    <property type="entry name" value="AI-2E-like"/>
</dbReference>
<keyword evidence="5 6" id="KW-0472">Membrane</keyword>
<dbReference type="RefSeq" id="WP_235292911.1">
    <property type="nucleotide sequence ID" value="NZ_BSOH01000023.1"/>
</dbReference>
<evidence type="ECO:0000256" key="6">
    <source>
        <dbReference type="SAM" id="Phobius"/>
    </source>
</evidence>
<keyword evidence="3 6" id="KW-0812">Transmembrane</keyword>
<dbReference type="Proteomes" id="UP001156666">
    <property type="component" value="Unassembled WGS sequence"/>
</dbReference>
<dbReference type="GO" id="GO:0016020">
    <property type="term" value="C:membrane"/>
    <property type="evidence" value="ECO:0007669"/>
    <property type="project" value="UniProtKB-SubCell"/>
</dbReference>
<keyword evidence="8" id="KW-1185">Reference proteome</keyword>
<evidence type="ECO:0000256" key="4">
    <source>
        <dbReference type="ARBA" id="ARBA00022989"/>
    </source>
</evidence>
<keyword evidence="4 6" id="KW-1133">Transmembrane helix</keyword>
<evidence type="ECO:0000256" key="1">
    <source>
        <dbReference type="ARBA" id="ARBA00004141"/>
    </source>
</evidence>
<feature type="transmembrane region" description="Helical" evidence="6">
    <location>
        <begin position="241"/>
        <end position="263"/>
    </location>
</feature>
<feature type="transmembrane region" description="Helical" evidence="6">
    <location>
        <begin position="161"/>
        <end position="179"/>
    </location>
</feature>
<comment type="caution">
    <text evidence="7">The sequence shown here is derived from an EMBL/GenBank/DDBJ whole genome shotgun (WGS) entry which is preliminary data.</text>
</comment>
<name>A0AA37SUD7_9BACT</name>
<evidence type="ECO:0000313" key="7">
    <source>
        <dbReference type="EMBL" id="GLR18966.1"/>
    </source>
</evidence>
<feature type="transmembrane region" description="Helical" evidence="6">
    <location>
        <begin position="275"/>
        <end position="292"/>
    </location>
</feature>
<evidence type="ECO:0000313" key="8">
    <source>
        <dbReference type="Proteomes" id="UP001156666"/>
    </source>
</evidence>
<reference evidence="7" key="2">
    <citation type="submission" date="2023-01" db="EMBL/GenBank/DDBJ databases">
        <title>Draft genome sequence of Portibacter lacus strain NBRC 108769.</title>
        <authorList>
            <person name="Sun Q."/>
            <person name="Mori K."/>
        </authorList>
    </citation>
    <scope>NUCLEOTIDE SEQUENCE</scope>
    <source>
        <strain evidence="7">NBRC 108769</strain>
    </source>
</reference>
<sequence length="352" mass="38815">MSKDITESNYKKFFIPFLLIVTTILFLTIIWDYILAVFLAAIISGLLYPFYKWVLRKLKGRSSLASIIVLSLVLLVIIIPSIFMISLIVNEAIYVSEEFGPLVQEQLKNSASPDHRLPNWLPFSNELEPYKVQLFEKVSELAGRAGNILVSNLTALTQGTFVFFLNLFILLYALYYFLIKGEKLVEQTFDYVPLNQDDFQQLINQGLSVTRATLKGALFIGLLQGTLVGLAFWVIGIRGAAFWGAIAAAMSVIPSIGSGIVWVPAVIYLFITGEVVSAIGLTIWGAAIVGTIDNLLRPHLVGKDTQMPDLLILLSTLGGLSFFGVTGFVLGPIIAGLLMTIWGIFRKSLSNI</sequence>
<comment type="subcellular location">
    <subcellularLocation>
        <location evidence="1">Membrane</location>
        <topology evidence="1">Multi-pass membrane protein</topology>
    </subcellularLocation>
</comment>
<feature type="transmembrane region" description="Helical" evidence="6">
    <location>
        <begin position="217"/>
        <end position="235"/>
    </location>
</feature>